<dbReference type="Gene3D" id="3.20.20.370">
    <property type="entry name" value="Glycoside hydrolase/deacetylase"/>
    <property type="match status" value="1"/>
</dbReference>
<feature type="signal peptide" evidence="3">
    <location>
        <begin position="1"/>
        <end position="32"/>
    </location>
</feature>
<dbReference type="InterPro" id="IPR011330">
    <property type="entry name" value="Glyco_hydro/deAcase_b/a-brl"/>
</dbReference>
<dbReference type="PANTHER" id="PTHR10587">
    <property type="entry name" value="GLYCOSYL TRANSFERASE-RELATED"/>
    <property type="match status" value="1"/>
</dbReference>
<proteinExistence type="predicted"/>
<evidence type="ECO:0000313" key="6">
    <source>
        <dbReference type="Proteomes" id="UP001194580"/>
    </source>
</evidence>
<dbReference type="GO" id="GO:0016020">
    <property type="term" value="C:membrane"/>
    <property type="evidence" value="ECO:0007669"/>
    <property type="project" value="TreeGrafter"/>
</dbReference>
<keyword evidence="2" id="KW-0378">Hydrolase</keyword>
<dbReference type="GO" id="GO:0009272">
    <property type="term" value="P:fungal-type cell wall biogenesis"/>
    <property type="evidence" value="ECO:0007669"/>
    <property type="project" value="UniProtKB-ARBA"/>
</dbReference>
<sequence length="308" mass="34352">MTGIFGKPPSAKSTRRQWALLAMILLTMPALAQVVFGATAATANAKKASTEQAIKILSSPKEGYDISNINMHTDRSIDYHGVVYHNDEASEDKLNDEHSAGHGQQQHGKNRMNMAMYPPRNKIPDVNSPQVKAWIAEIDWSKVPNIPVAAGLAPETPHFPKCPPLAEMDRSTCWWSCYGCTAPTDIITCPSANTWGLTYDDGPSWVTRNMTAILQEKKLTATFFVVGSRVLEFPDILREQVAQGHHIGMHTWSHSGLTTLTNHEIVAEIRWTEKAIRDVTGLTMKYVRPPFGDIDNRVREILRQMGYT</sequence>
<dbReference type="PROSITE" id="PS51677">
    <property type="entry name" value="NODB"/>
    <property type="match status" value="1"/>
</dbReference>
<name>A0AAD4H3I6_9FUNG</name>
<dbReference type="Pfam" id="PF01522">
    <property type="entry name" value="Polysacc_deac_1"/>
    <property type="match status" value="1"/>
</dbReference>
<keyword evidence="1" id="KW-0479">Metal-binding</keyword>
<dbReference type="GO" id="GO:0004099">
    <property type="term" value="F:chitin deacetylase activity"/>
    <property type="evidence" value="ECO:0007669"/>
    <property type="project" value="TreeGrafter"/>
</dbReference>
<keyword evidence="6" id="KW-1185">Reference proteome</keyword>
<organism evidence="5 6">
    <name type="scientific">Linnemannia exigua</name>
    <dbReference type="NCBI Taxonomy" id="604196"/>
    <lineage>
        <taxon>Eukaryota</taxon>
        <taxon>Fungi</taxon>
        <taxon>Fungi incertae sedis</taxon>
        <taxon>Mucoromycota</taxon>
        <taxon>Mortierellomycotina</taxon>
        <taxon>Mortierellomycetes</taxon>
        <taxon>Mortierellales</taxon>
        <taxon>Mortierellaceae</taxon>
        <taxon>Linnemannia</taxon>
    </lineage>
</organism>
<dbReference type="PANTHER" id="PTHR10587:SF133">
    <property type="entry name" value="CHITIN DEACETYLASE 1-RELATED"/>
    <property type="match status" value="1"/>
</dbReference>
<gene>
    <name evidence="5" type="primary">CDA2_3</name>
    <name evidence="5" type="ORF">BGZ95_001646</name>
</gene>
<dbReference type="GO" id="GO:0005975">
    <property type="term" value="P:carbohydrate metabolic process"/>
    <property type="evidence" value="ECO:0007669"/>
    <property type="project" value="InterPro"/>
</dbReference>
<feature type="non-terminal residue" evidence="5">
    <location>
        <position position="308"/>
    </location>
</feature>
<dbReference type="InterPro" id="IPR050248">
    <property type="entry name" value="Polysacc_deacetylase_ArnD"/>
</dbReference>
<dbReference type="AlphaFoldDB" id="A0AAD4H3I6"/>
<protein>
    <submittedName>
        <fullName evidence="5">Chitin deacetylase</fullName>
    </submittedName>
</protein>
<feature type="chain" id="PRO_5042179336" evidence="3">
    <location>
        <begin position="33"/>
        <end position="308"/>
    </location>
</feature>
<comment type="caution">
    <text evidence="5">The sequence shown here is derived from an EMBL/GenBank/DDBJ whole genome shotgun (WGS) entry which is preliminary data.</text>
</comment>
<accession>A0AAD4H3I6</accession>
<evidence type="ECO:0000259" key="4">
    <source>
        <dbReference type="PROSITE" id="PS51677"/>
    </source>
</evidence>
<dbReference type="SUPFAM" id="SSF88713">
    <property type="entry name" value="Glycoside hydrolase/deacetylase"/>
    <property type="match status" value="1"/>
</dbReference>
<keyword evidence="3" id="KW-0732">Signal</keyword>
<evidence type="ECO:0000313" key="5">
    <source>
        <dbReference type="EMBL" id="KAG0270539.1"/>
    </source>
</evidence>
<dbReference type="EMBL" id="JAAAIL010001337">
    <property type="protein sequence ID" value="KAG0270539.1"/>
    <property type="molecule type" value="Genomic_DNA"/>
</dbReference>
<dbReference type="Proteomes" id="UP001194580">
    <property type="component" value="Unassembled WGS sequence"/>
</dbReference>
<dbReference type="InterPro" id="IPR002509">
    <property type="entry name" value="NODB_dom"/>
</dbReference>
<feature type="domain" description="NodB homology" evidence="4">
    <location>
        <begin position="193"/>
        <end position="308"/>
    </location>
</feature>
<evidence type="ECO:0000256" key="3">
    <source>
        <dbReference type="SAM" id="SignalP"/>
    </source>
</evidence>
<dbReference type="GO" id="GO:0046872">
    <property type="term" value="F:metal ion binding"/>
    <property type="evidence" value="ECO:0007669"/>
    <property type="project" value="UniProtKB-KW"/>
</dbReference>
<reference evidence="5" key="1">
    <citation type="journal article" date="2020" name="Fungal Divers.">
        <title>Resolving the Mortierellaceae phylogeny through synthesis of multi-gene phylogenetics and phylogenomics.</title>
        <authorList>
            <person name="Vandepol N."/>
            <person name="Liber J."/>
            <person name="Desiro A."/>
            <person name="Na H."/>
            <person name="Kennedy M."/>
            <person name="Barry K."/>
            <person name="Grigoriev I.V."/>
            <person name="Miller A.N."/>
            <person name="O'Donnell K."/>
            <person name="Stajich J.E."/>
            <person name="Bonito G."/>
        </authorList>
    </citation>
    <scope>NUCLEOTIDE SEQUENCE</scope>
    <source>
        <strain evidence="5">NRRL 28262</strain>
    </source>
</reference>
<evidence type="ECO:0000256" key="1">
    <source>
        <dbReference type="ARBA" id="ARBA00022723"/>
    </source>
</evidence>
<evidence type="ECO:0000256" key="2">
    <source>
        <dbReference type="ARBA" id="ARBA00022801"/>
    </source>
</evidence>